<evidence type="ECO:0000313" key="4">
    <source>
        <dbReference type="Proteomes" id="UP000502756"/>
    </source>
</evidence>
<evidence type="ECO:0000313" key="3">
    <source>
        <dbReference type="EMBL" id="QJW88766.1"/>
    </source>
</evidence>
<gene>
    <name evidence="3" type="ORF">HNV11_04905</name>
</gene>
<keyword evidence="1" id="KW-0175">Coiled coil</keyword>
<sequence>MRSSKEIATNYLERFVRLCESTNKFILIGLTVLFGNWIAVVESHYSDYEYSLIRKREEKAKVQTKLTRINKQINTVDKAVAKLTENREKISEDVPDTSVGDSVLAQSDTKQGQLANLNERIKKLQDSLSQLNVEKQKKQSTVSAIGNQIAQLTSKSFDGTPFGLLALFVSRPREGAVVLGVLLLSVLIYVYVVRRNALRLAGRLIRLCDSDQALKLLPADDILVSSPLWLAPAPVRDGTGVCANRLKEMLGWGGVAQNRRLQLALVFLIILFWQIRLTFITIKMNVINPADMVENTLQYGTNLLVSVSLFITLLSALLMILWVAGPWPVEDAYNHEPNSSRISRSEFIGVASTMVVTILLGIFASTSRAQLLMNGHLPRSRYRKQIKYVWRGNTGLYTNRKSGKQHWMEKKKNFSLSLSIKNASDYEKFAKSTQLIKQAKQVNFDALPKKQVAIYCERMALGHLFNKDVSTAFTTLIAGVIRASPAQAQRLVGLMRRVRAKYQDEAPVLFNLLQPYKQNEVINSLLKGWDSEYLTLPQRVKGRWTWDGQPI</sequence>
<feature type="transmembrane region" description="Helical" evidence="2">
    <location>
        <begin position="175"/>
        <end position="193"/>
    </location>
</feature>
<dbReference type="EMBL" id="CP053435">
    <property type="protein sequence ID" value="QJW88766.1"/>
    <property type="molecule type" value="Genomic_DNA"/>
</dbReference>
<keyword evidence="2" id="KW-0472">Membrane</keyword>
<feature type="transmembrane region" description="Helical" evidence="2">
    <location>
        <begin position="263"/>
        <end position="282"/>
    </location>
</feature>
<proteinExistence type="predicted"/>
<feature type="transmembrane region" description="Helical" evidence="2">
    <location>
        <begin position="21"/>
        <end position="40"/>
    </location>
</feature>
<name>A0A6M5Y5U0_9BACT</name>
<evidence type="ECO:0000256" key="2">
    <source>
        <dbReference type="SAM" id="Phobius"/>
    </source>
</evidence>
<keyword evidence="2" id="KW-1133">Transmembrane helix</keyword>
<evidence type="ECO:0000256" key="1">
    <source>
        <dbReference type="SAM" id="Coils"/>
    </source>
</evidence>
<keyword evidence="4" id="KW-1185">Reference proteome</keyword>
<feature type="transmembrane region" description="Helical" evidence="2">
    <location>
        <begin position="302"/>
        <end position="324"/>
    </location>
</feature>
<dbReference type="Proteomes" id="UP000502756">
    <property type="component" value="Chromosome"/>
</dbReference>
<dbReference type="KEGG" id="stae:HNV11_04905"/>
<feature type="transmembrane region" description="Helical" evidence="2">
    <location>
        <begin position="345"/>
        <end position="364"/>
    </location>
</feature>
<feature type="coiled-coil region" evidence="1">
    <location>
        <begin position="66"/>
        <end position="141"/>
    </location>
</feature>
<dbReference type="RefSeq" id="WP_171738604.1">
    <property type="nucleotide sequence ID" value="NZ_CP053435.1"/>
</dbReference>
<dbReference type="AlphaFoldDB" id="A0A6M5Y5U0"/>
<reference evidence="3 4" key="1">
    <citation type="submission" date="2020-05" db="EMBL/GenBank/DDBJ databases">
        <title>Genome sequencing of Spirosoma sp. TS118.</title>
        <authorList>
            <person name="Lee J.-H."/>
            <person name="Jeong S."/>
            <person name="Zhao L."/>
            <person name="Jung J.-H."/>
            <person name="Kim M.-K."/>
            <person name="Lim S."/>
        </authorList>
    </citation>
    <scope>NUCLEOTIDE SEQUENCE [LARGE SCALE GENOMIC DNA]</scope>
    <source>
        <strain evidence="3 4">TS118</strain>
    </source>
</reference>
<keyword evidence="2" id="KW-0812">Transmembrane</keyword>
<accession>A0A6M5Y5U0</accession>
<protein>
    <submittedName>
        <fullName evidence="3">Uncharacterized protein</fullName>
    </submittedName>
</protein>
<organism evidence="3 4">
    <name type="scientific">Spirosoma taeanense</name>
    <dbReference type="NCBI Taxonomy" id="2735870"/>
    <lineage>
        <taxon>Bacteria</taxon>
        <taxon>Pseudomonadati</taxon>
        <taxon>Bacteroidota</taxon>
        <taxon>Cytophagia</taxon>
        <taxon>Cytophagales</taxon>
        <taxon>Cytophagaceae</taxon>
        <taxon>Spirosoma</taxon>
    </lineage>
</organism>